<dbReference type="AlphaFoldDB" id="U3A231"/>
<dbReference type="STRING" id="1219065.VPR01S_07_01860"/>
<reference evidence="3 4" key="1">
    <citation type="submission" date="2013-09" db="EMBL/GenBank/DDBJ databases">
        <title>Whole genome shotgun sequence of Vibrio proteolyticus NBRC 13287.</title>
        <authorList>
            <person name="Isaki S."/>
            <person name="Hosoyama A."/>
            <person name="Numata M."/>
            <person name="Hashimoto M."/>
            <person name="Hosoyama Y."/>
            <person name="Tsuchikane K."/>
            <person name="Noguchi M."/>
            <person name="Hirakata S."/>
            <person name="Ichikawa N."/>
            <person name="Ohji S."/>
            <person name="Yamazoe A."/>
            <person name="Fujita N."/>
        </authorList>
    </citation>
    <scope>NUCLEOTIDE SEQUENCE [LARGE SCALE GENOMIC DNA]</scope>
    <source>
        <strain evidence="3 4">NBRC 13287</strain>
    </source>
</reference>
<evidence type="ECO:0000256" key="1">
    <source>
        <dbReference type="SAM" id="Phobius"/>
    </source>
</evidence>
<evidence type="ECO:0000259" key="2">
    <source>
        <dbReference type="Pfam" id="PF12158"/>
    </source>
</evidence>
<evidence type="ECO:0000313" key="4">
    <source>
        <dbReference type="Proteomes" id="UP000016570"/>
    </source>
</evidence>
<sequence length="232" mass="25372">MKTIKIVKYFFSVIGLGMLIGAYFMFANTQSFLSQSQIAQGTVVDLLLSRSSDSNTYRPLVAFTASDGSLVEITSSSSSNPPAFDIGEKVDVFYNPSFPEDAMIDSFFSLWGGAVILGGLGAVFFLIGASMIAFGCWKNNRVAYLKRNGEPVKAKLAGVQLNSSVIANGRNPYQITAQWTNPKTSKLHVFMSDNIWFDPSEHIKGGEVTVLIDQSDPNKYYMDISFLPQLAG</sequence>
<keyword evidence="1" id="KW-0472">Membrane</keyword>
<dbReference type="EMBL" id="BATJ01000007">
    <property type="protein sequence ID" value="GAD67387.1"/>
    <property type="molecule type" value="Genomic_DNA"/>
</dbReference>
<keyword evidence="4" id="KW-1185">Reference proteome</keyword>
<dbReference type="RefSeq" id="WP_021705362.1">
    <property type="nucleotide sequence ID" value="NZ_BATJ01000007.1"/>
</dbReference>
<evidence type="ECO:0000313" key="3">
    <source>
        <dbReference type="EMBL" id="GAD67387.1"/>
    </source>
</evidence>
<protein>
    <recommendedName>
        <fullName evidence="2">DUF3592 domain-containing protein</fullName>
    </recommendedName>
</protein>
<dbReference type="eggNOG" id="ENOG5030NB4">
    <property type="taxonomic scope" value="Bacteria"/>
</dbReference>
<gene>
    <name evidence="3" type="ORF">VPR01S_07_01860</name>
</gene>
<organism evidence="3 4">
    <name type="scientific">Vibrio proteolyticus NBRC 13287</name>
    <dbReference type="NCBI Taxonomy" id="1219065"/>
    <lineage>
        <taxon>Bacteria</taxon>
        <taxon>Pseudomonadati</taxon>
        <taxon>Pseudomonadota</taxon>
        <taxon>Gammaproteobacteria</taxon>
        <taxon>Vibrionales</taxon>
        <taxon>Vibrionaceae</taxon>
        <taxon>Vibrio</taxon>
    </lineage>
</organism>
<feature type="transmembrane region" description="Helical" evidence="1">
    <location>
        <begin position="108"/>
        <end position="137"/>
    </location>
</feature>
<feature type="domain" description="DUF3592" evidence="2">
    <location>
        <begin position="39"/>
        <end position="108"/>
    </location>
</feature>
<feature type="transmembrane region" description="Helical" evidence="1">
    <location>
        <begin position="7"/>
        <end position="26"/>
    </location>
</feature>
<keyword evidence="1" id="KW-0812">Transmembrane</keyword>
<keyword evidence="1" id="KW-1133">Transmembrane helix</keyword>
<dbReference type="Proteomes" id="UP000016570">
    <property type="component" value="Unassembled WGS sequence"/>
</dbReference>
<dbReference type="Pfam" id="PF12158">
    <property type="entry name" value="DUF3592"/>
    <property type="match status" value="1"/>
</dbReference>
<comment type="caution">
    <text evidence="3">The sequence shown here is derived from an EMBL/GenBank/DDBJ whole genome shotgun (WGS) entry which is preliminary data.</text>
</comment>
<dbReference type="InterPro" id="IPR021994">
    <property type="entry name" value="DUF3592"/>
</dbReference>
<proteinExistence type="predicted"/>
<accession>U3A231</accession>
<name>U3A231_VIBPR</name>